<dbReference type="Gramene" id="AET1Gv20373200.5">
    <property type="protein sequence ID" value="AET1Gv20373200.5"/>
    <property type="gene ID" value="AET1Gv20373200"/>
</dbReference>
<dbReference type="EnsemblPlants" id="AET1Gv20373200.5">
    <property type="protein sequence ID" value="AET1Gv20373200.5"/>
    <property type="gene ID" value="AET1Gv20373200"/>
</dbReference>
<keyword evidence="2" id="KW-1185">Reference proteome</keyword>
<sequence>MESLNLFHVPILNLLNGCHFHSSEICNMKRSRNTTGAMVLRWATQTRYLRALQRISLPEDLHKRRTLDRTFCRRA</sequence>
<dbReference type="Proteomes" id="UP000015105">
    <property type="component" value="Chromosome 1D"/>
</dbReference>
<reference evidence="2" key="2">
    <citation type="journal article" date="2017" name="Nat. Plants">
        <title>The Aegilops tauschii genome reveals multiple impacts of transposons.</title>
        <authorList>
            <person name="Zhao G."/>
            <person name="Zou C."/>
            <person name="Li K."/>
            <person name="Wang K."/>
            <person name="Li T."/>
            <person name="Gao L."/>
            <person name="Zhang X."/>
            <person name="Wang H."/>
            <person name="Yang Z."/>
            <person name="Liu X."/>
            <person name="Jiang W."/>
            <person name="Mao L."/>
            <person name="Kong X."/>
            <person name="Jiao Y."/>
            <person name="Jia J."/>
        </authorList>
    </citation>
    <scope>NUCLEOTIDE SEQUENCE [LARGE SCALE GENOMIC DNA]</scope>
    <source>
        <strain evidence="2">cv. AL8/78</strain>
    </source>
</reference>
<protein>
    <submittedName>
        <fullName evidence="1">Uncharacterized protein</fullName>
    </submittedName>
</protein>
<accession>A0A452YCE8</accession>
<organism evidence="1 2">
    <name type="scientific">Aegilops tauschii subsp. strangulata</name>
    <name type="common">Goatgrass</name>
    <dbReference type="NCBI Taxonomy" id="200361"/>
    <lineage>
        <taxon>Eukaryota</taxon>
        <taxon>Viridiplantae</taxon>
        <taxon>Streptophyta</taxon>
        <taxon>Embryophyta</taxon>
        <taxon>Tracheophyta</taxon>
        <taxon>Spermatophyta</taxon>
        <taxon>Magnoliopsida</taxon>
        <taxon>Liliopsida</taxon>
        <taxon>Poales</taxon>
        <taxon>Poaceae</taxon>
        <taxon>BOP clade</taxon>
        <taxon>Pooideae</taxon>
        <taxon>Triticodae</taxon>
        <taxon>Triticeae</taxon>
        <taxon>Triticinae</taxon>
        <taxon>Aegilops</taxon>
    </lineage>
</organism>
<reference evidence="1" key="5">
    <citation type="journal article" date="2021" name="G3 (Bethesda)">
        <title>Aegilops tauschii genome assembly Aet v5.0 features greater sequence contiguity and improved annotation.</title>
        <authorList>
            <person name="Wang L."/>
            <person name="Zhu T."/>
            <person name="Rodriguez J.C."/>
            <person name="Deal K.R."/>
            <person name="Dubcovsky J."/>
            <person name="McGuire P.E."/>
            <person name="Lux T."/>
            <person name="Spannagl M."/>
            <person name="Mayer K.F.X."/>
            <person name="Baldrich P."/>
            <person name="Meyers B.C."/>
            <person name="Huo N."/>
            <person name="Gu Y.Q."/>
            <person name="Zhou H."/>
            <person name="Devos K.M."/>
            <person name="Bennetzen J.L."/>
            <person name="Unver T."/>
            <person name="Budak H."/>
            <person name="Gulick P.J."/>
            <person name="Galiba G."/>
            <person name="Kalapos B."/>
            <person name="Nelson D.R."/>
            <person name="Li P."/>
            <person name="You F.M."/>
            <person name="Luo M.C."/>
            <person name="Dvorak J."/>
        </authorList>
    </citation>
    <scope>NUCLEOTIDE SEQUENCE [LARGE SCALE GENOMIC DNA]</scope>
    <source>
        <strain evidence="1">cv. AL8/78</strain>
    </source>
</reference>
<reference evidence="1" key="4">
    <citation type="submission" date="2019-03" db="UniProtKB">
        <authorList>
            <consortium name="EnsemblPlants"/>
        </authorList>
    </citation>
    <scope>IDENTIFICATION</scope>
</reference>
<dbReference type="AlphaFoldDB" id="A0A452YCE8"/>
<evidence type="ECO:0000313" key="2">
    <source>
        <dbReference type="Proteomes" id="UP000015105"/>
    </source>
</evidence>
<reference evidence="2" key="1">
    <citation type="journal article" date="2014" name="Science">
        <title>Ancient hybridizations among the ancestral genomes of bread wheat.</title>
        <authorList>
            <consortium name="International Wheat Genome Sequencing Consortium,"/>
            <person name="Marcussen T."/>
            <person name="Sandve S.R."/>
            <person name="Heier L."/>
            <person name="Spannagl M."/>
            <person name="Pfeifer M."/>
            <person name="Jakobsen K.S."/>
            <person name="Wulff B.B."/>
            <person name="Steuernagel B."/>
            <person name="Mayer K.F."/>
            <person name="Olsen O.A."/>
        </authorList>
    </citation>
    <scope>NUCLEOTIDE SEQUENCE [LARGE SCALE GENOMIC DNA]</scope>
    <source>
        <strain evidence="2">cv. AL8/78</strain>
    </source>
</reference>
<evidence type="ECO:0000313" key="1">
    <source>
        <dbReference type="EnsemblPlants" id="AET1Gv20373200.5"/>
    </source>
</evidence>
<proteinExistence type="predicted"/>
<name>A0A452YCE8_AEGTS</name>
<reference evidence="1" key="3">
    <citation type="journal article" date="2017" name="Nature">
        <title>Genome sequence of the progenitor of the wheat D genome Aegilops tauschii.</title>
        <authorList>
            <person name="Luo M.C."/>
            <person name="Gu Y.Q."/>
            <person name="Puiu D."/>
            <person name="Wang H."/>
            <person name="Twardziok S.O."/>
            <person name="Deal K.R."/>
            <person name="Huo N."/>
            <person name="Zhu T."/>
            <person name="Wang L."/>
            <person name="Wang Y."/>
            <person name="McGuire P.E."/>
            <person name="Liu S."/>
            <person name="Long H."/>
            <person name="Ramasamy R.K."/>
            <person name="Rodriguez J.C."/>
            <person name="Van S.L."/>
            <person name="Yuan L."/>
            <person name="Wang Z."/>
            <person name="Xia Z."/>
            <person name="Xiao L."/>
            <person name="Anderson O.D."/>
            <person name="Ouyang S."/>
            <person name="Liang Y."/>
            <person name="Zimin A.V."/>
            <person name="Pertea G."/>
            <person name="Qi P."/>
            <person name="Bennetzen J.L."/>
            <person name="Dai X."/>
            <person name="Dawson M.W."/>
            <person name="Muller H.G."/>
            <person name="Kugler K."/>
            <person name="Rivarola-Duarte L."/>
            <person name="Spannagl M."/>
            <person name="Mayer K.F.X."/>
            <person name="Lu F.H."/>
            <person name="Bevan M.W."/>
            <person name="Leroy P."/>
            <person name="Li P."/>
            <person name="You F.M."/>
            <person name="Sun Q."/>
            <person name="Liu Z."/>
            <person name="Lyons E."/>
            <person name="Wicker T."/>
            <person name="Salzberg S.L."/>
            <person name="Devos K.M."/>
            <person name="Dvorak J."/>
        </authorList>
    </citation>
    <scope>NUCLEOTIDE SEQUENCE [LARGE SCALE GENOMIC DNA]</scope>
    <source>
        <strain evidence="1">cv. AL8/78</strain>
    </source>
</reference>